<feature type="transmembrane region" description="Helical" evidence="6">
    <location>
        <begin position="84"/>
        <end position="107"/>
    </location>
</feature>
<dbReference type="EMBL" id="RBAN01000002">
    <property type="protein sequence ID" value="RKN55518.1"/>
    <property type="molecule type" value="Genomic_DNA"/>
</dbReference>
<accession>A0A3B0A473</accession>
<name>A0A3B0A473_9ACTN</name>
<feature type="transmembrane region" description="Helical" evidence="6">
    <location>
        <begin position="41"/>
        <end position="64"/>
    </location>
</feature>
<dbReference type="GO" id="GO:0046677">
    <property type="term" value="P:response to antibiotic"/>
    <property type="evidence" value="ECO:0007669"/>
    <property type="project" value="UniProtKB-KW"/>
</dbReference>
<evidence type="ECO:0000313" key="9">
    <source>
        <dbReference type="Proteomes" id="UP000279968"/>
    </source>
</evidence>
<dbReference type="Pfam" id="PF01061">
    <property type="entry name" value="ABC2_membrane"/>
    <property type="match status" value="1"/>
</dbReference>
<dbReference type="InterPro" id="IPR047817">
    <property type="entry name" value="ABC2_TM_bact-type"/>
</dbReference>
<dbReference type="PIRSF" id="PIRSF006648">
    <property type="entry name" value="DrrB"/>
    <property type="match status" value="1"/>
</dbReference>
<feature type="transmembrane region" description="Helical" evidence="6">
    <location>
        <begin position="128"/>
        <end position="155"/>
    </location>
</feature>
<keyword evidence="3 6" id="KW-1133">Transmembrane helix</keyword>
<comment type="caution">
    <text evidence="8">The sequence shown here is derived from an EMBL/GenBank/DDBJ whole genome shotgun (WGS) entry which is preliminary data.</text>
</comment>
<comment type="subcellular location">
    <subcellularLocation>
        <location evidence="6">Cell membrane</location>
        <topology evidence="6">Multi-pass membrane protein</topology>
    </subcellularLocation>
    <subcellularLocation>
        <location evidence="1">Membrane</location>
        <topology evidence="1">Multi-pass membrane protein</topology>
    </subcellularLocation>
</comment>
<evidence type="ECO:0000259" key="7">
    <source>
        <dbReference type="PROSITE" id="PS51012"/>
    </source>
</evidence>
<dbReference type="InterPro" id="IPR051784">
    <property type="entry name" value="Nod_factor_ABC_transporter"/>
</dbReference>
<gene>
    <name evidence="8" type="ORF">D7193_12815</name>
</gene>
<keyword evidence="4 6" id="KW-0472">Membrane</keyword>
<dbReference type="GO" id="GO:0043190">
    <property type="term" value="C:ATP-binding cassette (ABC) transporter complex"/>
    <property type="evidence" value="ECO:0007669"/>
    <property type="project" value="InterPro"/>
</dbReference>
<dbReference type="RefSeq" id="WP_120779707.1">
    <property type="nucleotide sequence ID" value="NZ_JBHLUP010000002.1"/>
</dbReference>
<dbReference type="Proteomes" id="UP000279968">
    <property type="component" value="Unassembled WGS sequence"/>
</dbReference>
<evidence type="ECO:0000256" key="5">
    <source>
        <dbReference type="ARBA" id="ARBA00023251"/>
    </source>
</evidence>
<keyword evidence="5" id="KW-0046">Antibiotic resistance</keyword>
<reference evidence="8 9" key="1">
    <citation type="journal article" date="2015" name="Int. J. Syst. Evol. Microbiol.">
        <title>Micromonospora costi sp. nov., isolated from a leaf of Costus speciosus.</title>
        <authorList>
            <person name="Thawai C."/>
        </authorList>
    </citation>
    <scope>NUCLEOTIDE SEQUENCE [LARGE SCALE GENOMIC DNA]</scope>
    <source>
        <strain evidence="8 9">CS1-12</strain>
    </source>
</reference>
<keyword evidence="6" id="KW-0813">Transport</keyword>
<dbReference type="PANTHER" id="PTHR43229:SF2">
    <property type="entry name" value="NODULATION PROTEIN J"/>
    <property type="match status" value="1"/>
</dbReference>
<dbReference type="InterPro" id="IPR000412">
    <property type="entry name" value="ABC_2_transport"/>
</dbReference>
<feature type="transmembrane region" description="Helical" evidence="6">
    <location>
        <begin position="161"/>
        <end position="186"/>
    </location>
</feature>
<evidence type="ECO:0000313" key="8">
    <source>
        <dbReference type="EMBL" id="RKN55518.1"/>
    </source>
</evidence>
<evidence type="ECO:0000256" key="4">
    <source>
        <dbReference type="ARBA" id="ARBA00023136"/>
    </source>
</evidence>
<organism evidence="8 9">
    <name type="scientific">Micromonospora costi</name>
    <dbReference type="NCBI Taxonomy" id="1530042"/>
    <lineage>
        <taxon>Bacteria</taxon>
        <taxon>Bacillati</taxon>
        <taxon>Actinomycetota</taxon>
        <taxon>Actinomycetes</taxon>
        <taxon>Micromonosporales</taxon>
        <taxon>Micromonosporaceae</taxon>
        <taxon>Micromonospora</taxon>
    </lineage>
</organism>
<evidence type="ECO:0000256" key="2">
    <source>
        <dbReference type="ARBA" id="ARBA00022692"/>
    </source>
</evidence>
<comment type="similarity">
    <text evidence="6">Belongs to the ABC-2 integral membrane protein family.</text>
</comment>
<keyword evidence="6" id="KW-1003">Cell membrane</keyword>
<dbReference type="OrthoDB" id="670210at2"/>
<keyword evidence="9" id="KW-1185">Reference proteome</keyword>
<protein>
    <recommendedName>
        <fullName evidence="6">Transport permease protein</fullName>
    </recommendedName>
</protein>
<dbReference type="AlphaFoldDB" id="A0A3B0A473"/>
<evidence type="ECO:0000256" key="3">
    <source>
        <dbReference type="ARBA" id="ARBA00022989"/>
    </source>
</evidence>
<dbReference type="PROSITE" id="PS51012">
    <property type="entry name" value="ABC_TM2"/>
    <property type="match status" value="1"/>
</dbReference>
<keyword evidence="2 6" id="KW-0812">Transmembrane</keyword>
<feature type="domain" description="ABC transmembrane type-2" evidence="7">
    <location>
        <begin position="38"/>
        <end position="276"/>
    </location>
</feature>
<sequence length="277" mass="29302">MTAPVLTAPAPASLRFHPLRDSATMLRRNLKRMLRYPSMTVMLVGMPVVFLLLFVYVLGGTLGAGLGASVPGAAGGGRAAYANYVAPAIILMTVAATVQGTAISIAMDMTEGIITRFRTMHIARVSVLTGHVLGSMIQAMISLAVVIGVALLVGFRPTAGLGGWLATAGFLVAVSFALVWLAVALGQVSKSVETASNLPMPLILLPFLGSGFVPTDSMPAGLRWFAEYQPFTPIIETLRGLLMDEPLGNNAWIALAWCAVIALGGYLWSKRLFNRES</sequence>
<feature type="transmembrane region" description="Helical" evidence="6">
    <location>
        <begin position="198"/>
        <end position="215"/>
    </location>
</feature>
<dbReference type="InterPro" id="IPR013525">
    <property type="entry name" value="ABC2_TM"/>
</dbReference>
<proteinExistence type="inferred from homology"/>
<dbReference type="GO" id="GO:0140359">
    <property type="term" value="F:ABC-type transporter activity"/>
    <property type="evidence" value="ECO:0007669"/>
    <property type="project" value="InterPro"/>
</dbReference>
<evidence type="ECO:0000256" key="6">
    <source>
        <dbReference type="RuleBase" id="RU361157"/>
    </source>
</evidence>
<feature type="transmembrane region" description="Helical" evidence="6">
    <location>
        <begin position="251"/>
        <end position="269"/>
    </location>
</feature>
<dbReference type="PANTHER" id="PTHR43229">
    <property type="entry name" value="NODULATION PROTEIN J"/>
    <property type="match status" value="1"/>
</dbReference>
<evidence type="ECO:0000256" key="1">
    <source>
        <dbReference type="ARBA" id="ARBA00004141"/>
    </source>
</evidence>